<gene>
    <name evidence="1" type="ORF">MJO28_014767</name>
</gene>
<organism evidence="1 2">
    <name type="scientific">Puccinia striiformis f. sp. tritici</name>
    <dbReference type="NCBI Taxonomy" id="168172"/>
    <lineage>
        <taxon>Eukaryota</taxon>
        <taxon>Fungi</taxon>
        <taxon>Dikarya</taxon>
        <taxon>Basidiomycota</taxon>
        <taxon>Pucciniomycotina</taxon>
        <taxon>Pucciniomycetes</taxon>
        <taxon>Pucciniales</taxon>
        <taxon>Pucciniaceae</taxon>
        <taxon>Puccinia</taxon>
    </lineage>
</organism>
<reference evidence="1 2" key="3">
    <citation type="journal article" date="2022" name="Microbiol. Spectr.">
        <title>Folding features and dynamics of 3D genome architecture in plant fungal pathogens.</title>
        <authorList>
            <person name="Xia C."/>
        </authorList>
    </citation>
    <scope>NUCLEOTIDE SEQUENCE [LARGE SCALE GENOMIC DNA]</scope>
    <source>
        <strain evidence="1 2">93-210</strain>
    </source>
</reference>
<reference evidence="2" key="1">
    <citation type="journal article" date="2018" name="BMC Genomics">
        <title>Genomic insights into host adaptation between the wheat stripe rust pathogen (Puccinia striiformis f. sp. tritici) and the barley stripe rust pathogen (Puccinia striiformis f. sp. hordei).</title>
        <authorList>
            <person name="Xia C."/>
            <person name="Wang M."/>
            <person name="Yin C."/>
            <person name="Cornejo O.E."/>
            <person name="Hulbert S.H."/>
            <person name="Chen X."/>
        </authorList>
    </citation>
    <scope>NUCLEOTIDE SEQUENCE [LARGE SCALE GENOMIC DNA]</scope>
    <source>
        <strain evidence="2">93-210</strain>
    </source>
</reference>
<protein>
    <submittedName>
        <fullName evidence="1">Uncharacterized protein</fullName>
    </submittedName>
</protein>
<keyword evidence="2" id="KW-1185">Reference proteome</keyword>
<evidence type="ECO:0000313" key="1">
    <source>
        <dbReference type="EMBL" id="KAI7939188.1"/>
    </source>
</evidence>
<name>A0ACC0DWA7_9BASI</name>
<proteinExistence type="predicted"/>
<dbReference type="Proteomes" id="UP001060170">
    <property type="component" value="Chromosome 15"/>
</dbReference>
<accession>A0ACC0DWA7</accession>
<dbReference type="EMBL" id="CM045879">
    <property type="protein sequence ID" value="KAI7939188.1"/>
    <property type="molecule type" value="Genomic_DNA"/>
</dbReference>
<reference evidence="2" key="2">
    <citation type="journal article" date="2018" name="Mol. Plant Microbe Interact.">
        <title>Genome sequence resources for the wheat stripe rust pathogen (Puccinia striiformis f. sp. tritici) and the barley stripe rust pathogen (Puccinia striiformis f. sp. hordei).</title>
        <authorList>
            <person name="Xia C."/>
            <person name="Wang M."/>
            <person name="Yin C."/>
            <person name="Cornejo O.E."/>
            <person name="Hulbert S.H."/>
            <person name="Chen X."/>
        </authorList>
    </citation>
    <scope>NUCLEOTIDE SEQUENCE [LARGE SCALE GENOMIC DNA]</scope>
    <source>
        <strain evidence="2">93-210</strain>
    </source>
</reference>
<comment type="caution">
    <text evidence="1">The sequence shown here is derived from an EMBL/GenBank/DDBJ whole genome shotgun (WGS) entry which is preliminary data.</text>
</comment>
<evidence type="ECO:0000313" key="2">
    <source>
        <dbReference type="Proteomes" id="UP001060170"/>
    </source>
</evidence>
<sequence>MGSGTDIEVSVIDFSFPITYWMVSATFLKPGLFLSLSAWSTEKSYRWRSMSDGGLKYDWRNIPNISSNVDQFDYQGDLLTLVRVRAARLEEFIDSAGFVQLFDQSRQVVDNGVTEKPTDRGFSIICNMVEICLNIEPGVIEAEGMAKGSVDGLLPSGKIFAEEREDGMVLIVLLVSFHRGSQEGK</sequence>